<evidence type="ECO:0000256" key="1">
    <source>
        <dbReference type="ARBA" id="ARBA00022737"/>
    </source>
</evidence>
<dbReference type="SUPFAM" id="SSF53167">
    <property type="entry name" value="Purine and uridine phosphorylases"/>
    <property type="match status" value="1"/>
</dbReference>
<feature type="domain" description="DUF7069" evidence="7">
    <location>
        <begin position="586"/>
        <end position="645"/>
    </location>
</feature>
<dbReference type="GO" id="GO:0005634">
    <property type="term" value="C:nucleus"/>
    <property type="evidence" value="ECO:0007669"/>
    <property type="project" value="TreeGrafter"/>
</dbReference>
<feature type="coiled-coil region" evidence="4">
    <location>
        <begin position="323"/>
        <end position="354"/>
    </location>
</feature>
<dbReference type="PANTHER" id="PTHR24193">
    <property type="entry name" value="ANKYRIN REPEAT PROTEIN"/>
    <property type="match status" value="1"/>
</dbReference>
<dbReference type="PROSITE" id="PS50088">
    <property type="entry name" value="ANK_REPEAT"/>
    <property type="match status" value="22"/>
</dbReference>
<name>A0A9W9HN72_9EURO</name>
<feature type="repeat" description="ANK" evidence="3">
    <location>
        <begin position="1288"/>
        <end position="1320"/>
    </location>
</feature>
<feature type="repeat" description="ANK" evidence="3">
    <location>
        <begin position="1192"/>
        <end position="1221"/>
    </location>
</feature>
<evidence type="ECO:0000256" key="4">
    <source>
        <dbReference type="SAM" id="Coils"/>
    </source>
</evidence>
<gene>
    <name evidence="9" type="ORF">N7482_010693</name>
</gene>
<feature type="repeat" description="ANK" evidence="3">
    <location>
        <begin position="1453"/>
        <end position="1485"/>
    </location>
</feature>
<dbReference type="GO" id="GO:0000976">
    <property type="term" value="F:transcription cis-regulatory region binding"/>
    <property type="evidence" value="ECO:0007669"/>
    <property type="project" value="TreeGrafter"/>
</dbReference>
<dbReference type="GO" id="GO:0045944">
    <property type="term" value="P:positive regulation of transcription by RNA polymerase II"/>
    <property type="evidence" value="ECO:0007669"/>
    <property type="project" value="TreeGrafter"/>
</dbReference>
<dbReference type="Gene3D" id="1.25.40.20">
    <property type="entry name" value="Ankyrin repeat-containing domain"/>
    <property type="match status" value="6"/>
</dbReference>
<dbReference type="InterPro" id="IPR050663">
    <property type="entry name" value="Ankyrin-SOCS_Box"/>
</dbReference>
<feature type="repeat" description="ANK" evidence="3">
    <location>
        <begin position="1123"/>
        <end position="1155"/>
    </location>
</feature>
<feature type="domain" description="Nucleoside phosphorylase" evidence="5">
    <location>
        <begin position="11"/>
        <end position="289"/>
    </location>
</feature>
<feature type="repeat" description="ANK" evidence="3">
    <location>
        <begin position="1159"/>
        <end position="1188"/>
    </location>
</feature>
<dbReference type="PANTHER" id="PTHR24193:SF121">
    <property type="entry name" value="ADA2A-CONTAINING COMPLEX COMPONENT 3, ISOFORM D"/>
    <property type="match status" value="1"/>
</dbReference>
<sequence>MAQPPLETFQIGWICALPIEAAAAKEMLDESFGILDVQDSSDSNTYTLGRIGKHHVAIACLPGGQYGTTSATTVANNMVRTFSKSLRVGLMVGVGGGIPSATHDIRLGDVVISCPEGTSGGVLQYDMGKVGTKGEFHRAGSLNSPPRALLAAINLMRAAELTDDPCYPEYLLKAIGRTARTRKNFDRPQQDRFFKLEHIHPTTASTCDGCLLEWEETRSERETSDPQSHYGIIASGNAVIKDGYTREQLRLNTGALCFEMEAAGLMMDFPCIVVRGICDYADTHKNKQWQGYAALAAASYAKELLGYIPTTHVSQENLVVDVCSGLKEEIEGTNKRLDRAYNQQEQHHNEQKSRALTDQQQRCHQLFKISNYEEQKNINPRRVEGTCQWALQSAEYIHWWESSSNDLLWVSADPGCGKSVLARSIIDDHFQGSSSAVTTCFFFFKDNEEQNHFATALCSILHQLFSQRPHLLSHALPSWEKNGEKLRHEVDELWRIFITAASADVSHKTICIFDALDECRESDQGRLIEKLRFFYHQKSPSTQDASCLKFLATSRPYDSIQDHFRAITDSFPHVHIKGEEENDRIHEEIDIVVKIRVKELAEEVPLALEVHERVEQQLLHMEHRTYLWLHLAIDDIRTTFKRSLRPAKNSITLIPPSVNAAYEKILCRVPADHMNTVKKILEIIVAARRPLTIREMAVALGIATYSEARTIMEAGLDLTHLQRKIRSLCGLFVFTNNSKIYLIHQTAREFLIQKEISADLSFAYWSSLSHAEDQMAQICLRYLLMEGLEDDIGQSSSNIRDFLEYSAVHWPDHVRKTALTLDMEGVNQVHRVYDMSEKRLSLWFPIFWKAMMPYHRVHLMDSLHLAAFNGHKEEAQFLLTVKKHDINTADETGTNALAWASKKGHDKVVEMLLERGADVNAQGGEYGNALVAACSEGYEQVAEILLERGADISAQGGEYGNALQAACFMGRDKVVEILLERGVDINAQGGYCGNALQAACSGGYDKVVEILLERGADINAQGGYCGNALQAACSGGYKQVAEILLERGADISAQGGGYGNALQAACFGGHDEVVEMLLERGVDINAQGGYCGNALQAACSGGYKQVAEILLERGADISAQGGEYGNALQAACFGGHDEVVEMLLERGVDINAQGGYCGNALQAACSGGYKQVAEILLERGADISAQGGGYGNALQAACFGGHDEVVEMLLERGVDINAQGGYCGNALQAACSGGYDKVVEILLERGADINAQGGEYGNALVAACSEGYEQVAEILLERGADISAQGGEYGNALQAACLMGRDKVVEILLERGADINAQGGKYGNALQAACFGGHDEVVEMLLERGADINAQGGKYGNALVAACFRGHDKVAEILLERGADINAQGGEYGNALQAACFMGRDKVAEILLERGADISAQGGEYGNALQAACLMGRDKVVEILLERGADINAQGGKYGNALQAACFGGHDEVVEMLLERGADVNAQGGEYGNALVAACSEGYEQVAEILLERGADINAQGGKYGNALQAACFGGHDEVVEMLLERGADINAQGGKYGNALVAACFRGHDKVVEILLERRADVNTQGEDDYNALYTACSKGHDKIVQMLLERGADVYTRG</sequence>
<feature type="repeat" description="ANK" evidence="3">
    <location>
        <begin position="1354"/>
        <end position="1386"/>
    </location>
</feature>
<feature type="repeat" description="ANK" evidence="3">
    <location>
        <begin position="1225"/>
        <end position="1254"/>
    </location>
</feature>
<feature type="repeat" description="ANK" evidence="3">
    <location>
        <begin position="1321"/>
        <end position="1353"/>
    </location>
</feature>
<keyword evidence="10" id="KW-1185">Reference proteome</keyword>
<dbReference type="SMART" id="SM00248">
    <property type="entry name" value="ANK"/>
    <property type="match status" value="23"/>
</dbReference>
<dbReference type="Pfam" id="PF00023">
    <property type="entry name" value="Ank"/>
    <property type="match status" value="1"/>
</dbReference>
<evidence type="ECO:0000313" key="10">
    <source>
        <dbReference type="Proteomes" id="UP001149163"/>
    </source>
</evidence>
<evidence type="ECO:0000259" key="8">
    <source>
        <dbReference type="Pfam" id="PF24883"/>
    </source>
</evidence>
<reference evidence="9" key="2">
    <citation type="journal article" date="2023" name="IMA Fungus">
        <title>Comparative genomic study of the Penicillium genus elucidates a diverse pangenome and 15 lateral gene transfer events.</title>
        <authorList>
            <person name="Petersen C."/>
            <person name="Sorensen T."/>
            <person name="Nielsen M.R."/>
            <person name="Sondergaard T.E."/>
            <person name="Sorensen J.L."/>
            <person name="Fitzpatrick D.A."/>
            <person name="Frisvad J.C."/>
            <person name="Nielsen K.L."/>
        </authorList>
    </citation>
    <scope>NUCLEOTIDE SEQUENCE</scope>
    <source>
        <strain evidence="9">IBT 26290</strain>
    </source>
</reference>
<dbReference type="GeneID" id="81431993"/>
<dbReference type="Pfam" id="PF23239">
    <property type="entry name" value="DUF7069"/>
    <property type="match status" value="1"/>
</dbReference>
<feature type="repeat" description="ANK" evidence="3">
    <location>
        <begin position="1093"/>
        <end position="1122"/>
    </location>
</feature>
<dbReference type="SUPFAM" id="SSF52540">
    <property type="entry name" value="P-loop containing nucleoside triphosphate hydrolases"/>
    <property type="match status" value="1"/>
</dbReference>
<evidence type="ECO:0000256" key="2">
    <source>
        <dbReference type="ARBA" id="ARBA00023043"/>
    </source>
</evidence>
<dbReference type="SUPFAM" id="SSF48403">
    <property type="entry name" value="Ankyrin repeat"/>
    <property type="match status" value="2"/>
</dbReference>
<feature type="domain" description="GPI inositol-deacylase winged helix" evidence="6">
    <location>
        <begin position="675"/>
        <end position="760"/>
    </location>
</feature>
<dbReference type="InterPro" id="IPR002110">
    <property type="entry name" value="Ankyrin_rpt"/>
</dbReference>
<dbReference type="InterPro" id="IPR056884">
    <property type="entry name" value="NPHP3-like_N"/>
</dbReference>
<keyword evidence="1" id="KW-0677">Repeat</keyword>
<dbReference type="PROSITE" id="PS50297">
    <property type="entry name" value="ANK_REP_REGION"/>
    <property type="match status" value="14"/>
</dbReference>
<keyword evidence="4" id="KW-0175">Coiled coil</keyword>
<feature type="repeat" description="ANK" evidence="3">
    <location>
        <begin position="1387"/>
        <end position="1419"/>
    </location>
</feature>
<feature type="repeat" description="ANK" evidence="3">
    <location>
        <begin position="925"/>
        <end position="957"/>
    </location>
</feature>
<feature type="repeat" description="ANK" evidence="3">
    <location>
        <begin position="1552"/>
        <end position="1584"/>
    </location>
</feature>
<dbReference type="InterPro" id="IPR036770">
    <property type="entry name" value="Ankyrin_rpt-contain_sf"/>
</dbReference>
<organism evidence="9 10">
    <name type="scientific">Penicillium canariense</name>
    <dbReference type="NCBI Taxonomy" id="189055"/>
    <lineage>
        <taxon>Eukaryota</taxon>
        <taxon>Fungi</taxon>
        <taxon>Dikarya</taxon>
        <taxon>Ascomycota</taxon>
        <taxon>Pezizomycotina</taxon>
        <taxon>Eurotiomycetes</taxon>
        <taxon>Eurotiomycetidae</taxon>
        <taxon>Eurotiales</taxon>
        <taxon>Aspergillaceae</taxon>
        <taxon>Penicillium</taxon>
    </lineage>
</organism>
<dbReference type="Pfam" id="PF24883">
    <property type="entry name" value="NPHP3_N"/>
    <property type="match status" value="1"/>
</dbReference>
<dbReference type="InterPro" id="IPR027417">
    <property type="entry name" value="P-loop_NTPase"/>
</dbReference>
<feature type="repeat" description="ANK" evidence="3">
    <location>
        <begin position="1420"/>
        <end position="1452"/>
    </location>
</feature>
<dbReference type="RefSeq" id="XP_056538774.1">
    <property type="nucleotide sequence ID" value="XM_056692817.1"/>
</dbReference>
<dbReference type="Pfam" id="PF22939">
    <property type="entry name" value="WHD_GPIID"/>
    <property type="match status" value="1"/>
</dbReference>
<comment type="caution">
    <text evidence="9">The sequence shown here is derived from an EMBL/GenBank/DDBJ whole genome shotgun (WGS) entry which is preliminary data.</text>
</comment>
<proteinExistence type="predicted"/>
<dbReference type="Pfam" id="PF13637">
    <property type="entry name" value="Ank_4"/>
    <property type="match status" value="1"/>
</dbReference>
<dbReference type="Pfam" id="PF01048">
    <property type="entry name" value="PNP_UDP_1"/>
    <property type="match status" value="1"/>
</dbReference>
<feature type="repeat" description="ANK" evidence="3">
    <location>
        <begin position="1027"/>
        <end position="1056"/>
    </location>
</feature>
<feature type="repeat" description="ANK" evidence="3">
    <location>
        <begin position="892"/>
        <end position="924"/>
    </location>
</feature>
<dbReference type="GO" id="GO:0003824">
    <property type="term" value="F:catalytic activity"/>
    <property type="evidence" value="ECO:0007669"/>
    <property type="project" value="InterPro"/>
</dbReference>
<dbReference type="InterPro" id="IPR000845">
    <property type="entry name" value="Nucleoside_phosphorylase_d"/>
</dbReference>
<dbReference type="Gene3D" id="3.40.50.300">
    <property type="entry name" value="P-loop containing nucleotide triphosphate hydrolases"/>
    <property type="match status" value="1"/>
</dbReference>
<feature type="repeat" description="ANK" evidence="3">
    <location>
        <begin position="1486"/>
        <end position="1518"/>
    </location>
</feature>
<evidence type="ECO:0000313" key="9">
    <source>
        <dbReference type="EMBL" id="KAJ5151441.1"/>
    </source>
</evidence>
<feature type="repeat" description="ANK" evidence="3">
    <location>
        <begin position="958"/>
        <end position="990"/>
    </location>
</feature>
<feature type="repeat" description="ANK" evidence="3">
    <location>
        <begin position="1519"/>
        <end position="1551"/>
    </location>
</feature>
<evidence type="ECO:0000259" key="5">
    <source>
        <dbReference type="Pfam" id="PF01048"/>
    </source>
</evidence>
<evidence type="ECO:0000259" key="6">
    <source>
        <dbReference type="Pfam" id="PF22939"/>
    </source>
</evidence>
<dbReference type="Gene3D" id="3.40.50.1580">
    <property type="entry name" value="Nucleoside phosphorylase domain"/>
    <property type="match status" value="1"/>
</dbReference>
<evidence type="ECO:0000259" key="7">
    <source>
        <dbReference type="Pfam" id="PF23239"/>
    </source>
</evidence>
<accession>A0A9W9HN72</accession>
<dbReference type="InterPro" id="IPR055497">
    <property type="entry name" value="DUF7069"/>
</dbReference>
<dbReference type="InterPro" id="IPR035994">
    <property type="entry name" value="Nucleoside_phosphorylase_sf"/>
</dbReference>
<dbReference type="Pfam" id="PF12796">
    <property type="entry name" value="Ank_2"/>
    <property type="match status" value="8"/>
</dbReference>
<dbReference type="InterPro" id="IPR054471">
    <property type="entry name" value="GPIID_WHD"/>
</dbReference>
<feature type="repeat" description="ANK" evidence="3">
    <location>
        <begin position="994"/>
        <end position="1023"/>
    </location>
</feature>
<protein>
    <recommendedName>
        <fullName evidence="11">Nucleoside phosphorylase domain-containing protein</fullName>
    </recommendedName>
</protein>
<evidence type="ECO:0008006" key="11">
    <source>
        <dbReference type="Google" id="ProtNLM"/>
    </source>
</evidence>
<keyword evidence="2 3" id="KW-0040">ANK repeat</keyword>
<evidence type="ECO:0000256" key="3">
    <source>
        <dbReference type="PROSITE-ProRule" id="PRU00023"/>
    </source>
</evidence>
<feature type="repeat" description="ANK" evidence="3">
    <location>
        <begin position="1255"/>
        <end position="1287"/>
    </location>
</feature>
<feature type="repeat" description="ANK" evidence="3">
    <location>
        <begin position="1585"/>
        <end position="1616"/>
    </location>
</feature>
<reference evidence="9" key="1">
    <citation type="submission" date="2022-11" db="EMBL/GenBank/DDBJ databases">
        <authorList>
            <person name="Petersen C."/>
        </authorList>
    </citation>
    <scope>NUCLEOTIDE SEQUENCE</scope>
    <source>
        <strain evidence="9">IBT 26290</strain>
    </source>
</reference>
<dbReference type="OrthoDB" id="1577640at2759"/>
<dbReference type="EMBL" id="JAPQKN010000008">
    <property type="protein sequence ID" value="KAJ5151441.1"/>
    <property type="molecule type" value="Genomic_DNA"/>
</dbReference>
<dbReference type="Proteomes" id="UP001149163">
    <property type="component" value="Unassembled WGS sequence"/>
</dbReference>
<feature type="repeat" description="ANK" evidence="3">
    <location>
        <begin position="1060"/>
        <end position="1089"/>
    </location>
</feature>
<dbReference type="GO" id="GO:0009116">
    <property type="term" value="P:nucleoside metabolic process"/>
    <property type="evidence" value="ECO:0007669"/>
    <property type="project" value="InterPro"/>
</dbReference>
<feature type="domain" description="Nephrocystin 3-like N-terminal" evidence="8">
    <location>
        <begin position="385"/>
        <end position="555"/>
    </location>
</feature>